<dbReference type="InterPro" id="IPR050072">
    <property type="entry name" value="Peptidase_M20A"/>
</dbReference>
<dbReference type="KEGG" id="fwa:DCMF_24875"/>
<dbReference type="OrthoDB" id="9792335at2"/>
<gene>
    <name evidence="3" type="ORF">DCMF_24875</name>
</gene>
<keyword evidence="1" id="KW-0378">Hydrolase</keyword>
<dbReference type="AlphaFoldDB" id="A0A3G1KYV4"/>
<evidence type="ECO:0000313" key="4">
    <source>
        <dbReference type="Proteomes" id="UP000323521"/>
    </source>
</evidence>
<evidence type="ECO:0000256" key="1">
    <source>
        <dbReference type="ARBA" id="ARBA00022801"/>
    </source>
</evidence>
<evidence type="ECO:0000256" key="2">
    <source>
        <dbReference type="ARBA" id="ARBA00022833"/>
    </source>
</evidence>
<keyword evidence="2" id="KW-0862">Zinc</keyword>
<dbReference type="PANTHER" id="PTHR43808">
    <property type="entry name" value="ACETYLORNITHINE DEACETYLASE"/>
    <property type="match status" value="1"/>
</dbReference>
<dbReference type="EMBL" id="CP017634">
    <property type="protein sequence ID" value="ATW27557.1"/>
    <property type="molecule type" value="Genomic_DNA"/>
</dbReference>
<dbReference type="SUPFAM" id="SSF53187">
    <property type="entry name" value="Zn-dependent exopeptidases"/>
    <property type="match status" value="1"/>
</dbReference>
<evidence type="ECO:0008006" key="5">
    <source>
        <dbReference type="Google" id="ProtNLM"/>
    </source>
</evidence>
<protein>
    <recommendedName>
        <fullName evidence="5">M20/M25/M40 family metallo-hydrolase</fullName>
    </recommendedName>
</protein>
<proteinExistence type="predicted"/>
<dbReference type="GO" id="GO:0016787">
    <property type="term" value="F:hydrolase activity"/>
    <property type="evidence" value="ECO:0007669"/>
    <property type="project" value="UniProtKB-KW"/>
</dbReference>
<name>A0A3G1KYV4_FORW1</name>
<sequence>MNIDDAFSKNENFIRQELLFHLPNLIRMDTRTSVKREIVAAEYLKKQLAEVGIEAGIVEPLAGKGSMIAFLPGTGSLPPLLLLSHLDTADWQEADWSYPPLSGQFCADSIWGRGAIDCKGLTSVWLTIFKLIKILGLIPQRTIIFAATADEESGGYWGTQWILEHTTLLKNIGYVLSEGGGYAVKFGKRKFFTCQTGEKGLIQVKASQAAGIKKTLRQELRYPHSPSREMFVKNVLSGQNVIYRLLSLHPLWREKILSWLQDRNVSKMDIHAFLSPIINCAGDSPSTRWLRISPRVNEQHLRDLCLEWESCCIFEPPTESSLDTELFQLIQTVTKEDHPSSDILPYITPGYSDNRFFRKRGIPTYGFFPLDDLSPITTMHQANERICVPSLVKSVRILLSLIQRFAL</sequence>
<accession>A0A3G1KYV4</accession>
<dbReference type="PANTHER" id="PTHR43808:SF8">
    <property type="entry name" value="PEPTIDASE M20 DIMERISATION DOMAIN-CONTAINING PROTEIN"/>
    <property type="match status" value="1"/>
</dbReference>
<dbReference type="InterPro" id="IPR002933">
    <property type="entry name" value="Peptidase_M20"/>
</dbReference>
<dbReference type="Gene3D" id="3.40.630.10">
    <property type="entry name" value="Zn peptidases"/>
    <property type="match status" value="1"/>
</dbReference>
<dbReference type="Proteomes" id="UP000323521">
    <property type="component" value="Chromosome"/>
</dbReference>
<dbReference type="PROSITE" id="PS00758">
    <property type="entry name" value="ARGE_DAPE_CPG2_1"/>
    <property type="match status" value="1"/>
</dbReference>
<dbReference type="Gene3D" id="1.10.150.900">
    <property type="match status" value="1"/>
</dbReference>
<dbReference type="InterPro" id="IPR001261">
    <property type="entry name" value="ArgE/DapE_CS"/>
</dbReference>
<organism evidence="3 4">
    <name type="scientific">Formimonas warabiya</name>
    <dbReference type="NCBI Taxonomy" id="1761012"/>
    <lineage>
        <taxon>Bacteria</taxon>
        <taxon>Bacillati</taxon>
        <taxon>Bacillota</taxon>
        <taxon>Clostridia</taxon>
        <taxon>Eubacteriales</taxon>
        <taxon>Peptococcaceae</taxon>
        <taxon>Candidatus Formimonas</taxon>
    </lineage>
</organism>
<dbReference type="Pfam" id="PF01546">
    <property type="entry name" value="Peptidase_M20"/>
    <property type="match status" value="1"/>
</dbReference>
<reference evidence="3 4" key="1">
    <citation type="submission" date="2016-10" db="EMBL/GenBank/DDBJ databases">
        <title>Complete Genome Sequence of Peptococcaceae strain DCMF.</title>
        <authorList>
            <person name="Edwards R.J."/>
            <person name="Holland S.I."/>
            <person name="Deshpande N.P."/>
            <person name="Wong Y.K."/>
            <person name="Ertan H."/>
            <person name="Manefield M."/>
            <person name="Russell T.L."/>
            <person name="Lee M.J."/>
        </authorList>
    </citation>
    <scope>NUCLEOTIDE SEQUENCE [LARGE SCALE GENOMIC DNA]</scope>
    <source>
        <strain evidence="3 4">DCMF</strain>
    </source>
</reference>
<evidence type="ECO:0000313" key="3">
    <source>
        <dbReference type="EMBL" id="ATW27557.1"/>
    </source>
</evidence>
<keyword evidence="4" id="KW-1185">Reference proteome</keyword>